<dbReference type="InterPro" id="IPR028055">
    <property type="entry name" value="YidC/Oxa/ALB_C"/>
</dbReference>
<evidence type="ECO:0000256" key="3">
    <source>
        <dbReference type="ARBA" id="ARBA00022475"/>
    </source>
</evidence>
<comment type="caution">
    <text evidence="12">The sequence shown here is derived from an EMBL/GenBank/DDBJ whole genome shotgun (WGS) entry which is preliminary data.</text>
</comment>
<dbReference type="Proteomes" id="UP000222862">
    <property type="component" value="Unassembled WGS sequence"/>
</dbReference>
<dbReference type="GO" id="GO:0015031">
    <property type="term" value="P:protein transport"/>
    <property type="evidence" value="ECO:0007669"/>
    <property type="project" value="UniProtKB-KW"/>
</dbReference>
<dbReference type="GO" id="GO:0051205">
    <property type="term" value="P:protein insertion into membrane"/>
    <property type="evidence" value="ECO:0007669"/>
    <property type="project" value="TreeGrafter"/>
</dbReference>
<dbReference type="PANTHER" id="PTHR12428">
    <property type="entry name" value="OXA1"/>
    <property type="match status" value="1"/>
</dbReference>
<evidence type="ECO:0000256" key="5">
    <source>
        <dbReference type="ARBA" id="ARBA00022927"/>
    </source>
</evidence>
<keyword evidence="3" id="KW-1003">Cell membrane</keyword>
<evidence type="ECO:0000256" key="9">
    <source>
        <dbReference type="RuleBase" id="RU003945"/>
    </source>
</evidence>
<dbReference type="PANTHER" id="PTHR12428:SF65">
    <property type="entry name" value="CYTOCHROME C OXIDASE ASSEMBLY PROTEIN COX18, MITOCHONDRIAL"/>
    <property type="match status" value="1"/>
</dbReference>
<organism evidence="12 13">
    <name type="scientific">Fusobacterium nucleatum subsp. polymorphum</name>
    <name type="common">Fusobacterium polymorphum</name>
    <dbReference type="NCBI Taxonomy" id="76857"/>
    <lineage>
        <taxon>Bacteria</taxon>
        <taxon>Fusobacteriati</taxon>
        <taxon>Fusobacteriota</taxon>
        <taxon>Fusobacteriia</taxon>
        <taxon>Fusobacteriales</taxon>
        <taxon>Fusobacteriaceae</taxon>
        <taxon>Fusobacterium</taxon>
    </lineage>
</organism>
<proteinExistence type="inferred from homology"/>
<dbReference type="Pfam" id="PF02096">
    <property type="entry name" value="60KD_IMP"/>
    <property type="match status" value="1"/>
</dbReference>
<dbReference type="PRINTS" id="PR00701">
    <property type="entry name" value="60KDINNERMP"/>
</dbReference>
<dbReference type="AlphaFoldDB" id="A0A2B7YGP4"/>
<evidence type="ECO:0000259" key="11">
    <source>
        <dbReference type="Pfam" id="PF02096"/>
    </source>
</evidence>
<evidence type="ECO:0000256" key="1">
    <source>
        <dbReference type="ARBA" id="ARBA00004651"/>
    </source>
</evidence>
<dbReference type="NCBIfam" id="TIGR03592">
    <property type="entry name" value="yidC_oxa1_cterm"/>
    <property type="match status" value="1"/>
</dbReference>
<evidence type="ECO:0000313" key="12">
    <source>
        <dbReference type="EMBL" id="PGH20249.1"/>
    </source>
</evidence>
<keyword evidence="6 10" id="KW-1133">Transmembrane helix</keyword>
<evidence type="ECO:0000313" key="13">
    <source>
        <dbReference type="Proteomes" id="UP000222862"/>
    </source>
</evidence>
<evidence type="ECO:0000256" key="7">
    <source>
        <dbReference type="ARBA" id="ARBA00023136"/>
    </source>
</evidence>
<comment type="subcellular location">
    <subcellularLocation>
        <location evidence="1">Cell membrane</location>
        <topology evidence="1">Multi-pass membrane protein</topology>
    </subcellularLocation>
    <subcellularLocation>
        <location evidence="9">Membrane</location>
        <topology evidence="9">Multi-pass membrane protein</topology>
    </subcellularLocation>
</comment>
<reference evidence="12 13" key="1">
    <citation type="submission" date="2017-06" db="EMBL/GenBank/DDBJ databases">
        <title>Genome sequencing of Fusobacterium nucleatum subsp. polymorphum KCOM 1232 (=ChDC F37).</title>
        <authorList>
            <person name="Kook J.-K."/>
            <person name="Park S.-N."/>
            <person name="Lim Y.K."/>
            <person name="Roh H."/>
        </authorList>
    </citation>
    <scope>NUCLEOTIDE SEQUENCE [LARGE SCALE GENOMIC DNA]</scope>
    <source>
        <strain evidence="13">KCOM 1232 ( ChDC F37)</strain>
    </source>
</reference>
<gene>
    <name evidence="12" type="ORF">RN96_11840</name>
</gene>
<dbReference type="InterPro" id="IPR047196">
    <property type="entry name" value="YidC_ALB_C"/>
</dbReference>
<dbReference type="GO" id="GO:0032977">
    <property type="term" value="F:membrane insertase activity"/>
    <property type="evidence" value="ECO:0007669"/>
    <property type="project" value="InterPro"/>
</dbReference>
<feature type="transmembrane region" description="Helical" evidence="10">
    <location>
        <begin position="22"/>
        <end position="46"/>
    </location>
</feature>
<protein>
    <recommendedName>
        <fullName evidence="11">Membrane insertase YidC/Oxa/ALB C-terminal domain-containing protein</fullName>
    </recommendedName>
</protein>
<feature type="domain" description="Membrane insertase YidC/Oxa/ALB C-terminal" evidence="11">
    <location>
        <begin position="26"/>
        <end position="202"/>
    </location>
</feature>
<dbReference type="GO" id="GO:0005886">
    <property type="term" value="C:plasma membrane"/>
    <property type="evidence" value="ECO:0007669"/>
    <property type="project" value="UniProtKB-SubCell"/>
</dbReference>
<keyword evidence="5" id="KW-0653">Protein transport</keyword>
<dbReference type="CDD" id="cd20070">
    <property type="entry name" value="5TM_YidC_Alb3"/>
    <property type="match status" value="1"/>
</dbReference>
<sequence>MRYLYNLLQQFFAFLLNTTDKYVGNFGISIIVVTILIKILLLPLTLKQDKSMKEMKKLQPELEKIKQKYANDKQMLNIKTMELYREHKVNPLGGCLPILVQLPILIALFGVLRNGIIPKDSSFLWLKLSDKDPFYILPVLNGAVSFLQQKLMGTSDNPQMKNMMFVFPILMIYISYRMPSGLQLYWLTSSILAVVQQYFIMKKGAKNS</sequence>
<evidence type="ECO:0000256" key="6">
    <source>
        <dbReference type="ARBA" id="ARBA00022989"/>
    </source>
</evidence>
<accession>A0A2B7YGP4</accession>
<evidence type="ECO:0000256" key="8">
    <source>
        <dbReference type="ARBA" id="ARBA00023186"/>
    </source>
</evidence>
<keyword evidence="7 10" id="KW-0472">Membrane</keyword>
<evidence type="ECO:0000256" key="2">
    <source>
        <dbReference type="ARBA" id="ARBA00022448"/>
    </source>
</evidence>
<dbReference type="EMBL" id="NJGI01000006">
    <property type="protein sequence ID" value="PGH20249.1"/>
    <property type="molecule type" value="Genomic_DNA"/>
</dbReference>
<dbReference type="InterPro" id="IPR001708">
    <property type="entry name" value="YidC/ALB3/OXA1/COX18"/>
</dbReference>
<feature type="transmembrane region" description="Helical" evidence="10">
    <location>
        <begin position="89"/>
        <end position="112"/>
    </location>
</feature>
<feature type="transmembrane region" description="Helical" evidence="10">
    <location>
        <begin position="184"/>
        <end position="201"/>
    </location>
</feature>
<comment type="similarity">
    <text evidence="9">Belongs to the OXA1/ALB3/YidC family.</text>
</comment>
<keyword evidence="8" id="KW-0143">Chaperone</keyword>
<evidence type="ECO:0000256" key="4">
    <source>
        <dbReference type="ARBA" id="ARBA00022692"/>
    </source>
</evidence>
<dbReference type="PRINTS" id="PR01900">
    <property type="entry name" value="YIDCPROTEIN"/>
</dbReference>
<dbReference type="RefSeq" id="WP_098703578.1">
    <property type="nucleotide sequence ID" value="NZ_NJGI01000006.1"/>
</dbReference>
<keyword evidence="4 9" id="KW-0812">Transmembrane</keyword>
<evidence type="ECO:0000256" key="10">
    <source>
        <dbReference type="SAM" id="Phobius"/>
    </source>
</evidence>
<name>A0A2B7YGP4_FUSNP</name>
<keyword evidence="2" id="KW-0813">Transport</keyword>
<dbReference type="STRING" id="76857.RO02_10170"/>